<feature type="domain" description="Electron transfer flavoprotein alpha subunit C-terminal" evidence="2">
    <location>
        <begin position="200"/>
        <end position="280"/>
    </location>
</feature>
<comment type="similarity">
    <text evidence="1">Belongs to the ETF alpha-subunit/FixB family.</text>
</comment>
<proteinExistence type="inferred from homology"/>
<feature type="domain" description="Electron transfer flavoprotein alpha/beta-subunit N-terminal" evidence="3">
    <location>
        <begin position="32"/>
        <end position="177"/>
    </location>
</feature>
<dbReference type="Pfam" id="PF01012">
    <property type="entry name" value="ETF"/>
    <property type="match status" value="1"/>
</dbReference>
<dbReference type="InterPro" id="IPR001308">
    <property type="entry name" value="ETF_a/FixB"/>
</dbReference>
<dbReference type="PANTHER" id="PTHR43153:SF1">
    <property type="entry name" value="ELECTRON TRANSFER FLAVOPROTEIN SUBUNIT ALPHA, MITOCHONDRIAL"/>
    <property type="match status" value="1"/>
</dbReference>
<comment type="caution">
    <text evidence="4">The sequence shown here is derived from an EMBL/GenBank/DDBJ whole genome shotgun (WGS) entry which is preliminary data.</text>
</comment>
<gene>
    <name evidence="4" type="ORF">ACFQ5M_06715</name>
</gene>
<dbReference type="PIRSF" id="PIRSF000089">
    <property type="entry name" value="Electra_flavoP_a"/>
    <property type="match status" value="1"/>
</dbReference>
<dbReference type="InterPro" id="IPR014731">
    <property type="entry name" value="ETF_asu_C"/>
</dbReference>
<sequence>MNNQTVYLCATTDDQSEVEALQKVVQESFSTASITVVAFQSEALDQTKFQASFDQNVDAITFLNVEKLSVLDPNAVAKAYNQYFQKNDAGRIIFYANRFNNGIAARVAASNLSAIVTDVEKIEATDDHLNLVKKSYSGALKRQITVTDAAPLIITVNNSNITLEKVAAKETAVTEETLSIDYQVPKTAVYKSLVDNDNLNLDNAEVVVAGGRGLKGAEEFKNLEKLAENLSAAVGASRPVVDNGWVPNTLMVGQSGKSIEPDIYFAFGISGAVQHTVGIENVKTIVAINSDEKAPIFKIADYGIVGDAKEVIEKMTEITAQK</sequence>
<name>A0ABW4J6F6_9LACO</name>
<evidence type="ECO:0000256" key="1">
    <source>
        <dbReference type="ARBA" id="ARBA00005817"/>
    </source>
</evidence>
<dbReference type="Gene3D" id="3.40.50.1220">
    <property type="entry name" value="TPP-binding domain"/>
    <property type="match status" value="1"/>
</dbReference>
<dbReference type="InterPro" id="IPR014730">
    <property type="entry name" value="ETF_a/b_N"/>
</dbReference>
<dbReference type="InterPro" id="IPR029035">
    <property type="entry name" value="DHS-like_NAD/FAD-binding_dom"/>
</dbReference>
<dbReference type="Proteomes" id="UP001597267">
    <property type="component" value="Unassembled WGS sequence"/>
</dbReference>
<evidence type="ECO:0000259" key="2">
    <source>
        <dbReference type="Pfam" id="PF00766"/>
    </source>
</evidence>
<reference evidence="5" key="1">
    <citation type="journal article" date="2019" name="Int. J. Syst. Evol. Microbiol.">
        <title>The Global Catalogue of Microorganisms (GCM) 10K type strain sequencing project: providing services to taxonomists for standard genome sequencing and annotation.</title>
        <authorList>
            <consortium name="The Broad Institute Genomics Platform"/>
            <consortium name="The Broad Institute Genome Sequencing Center for Infectious Disease"/>
            <person name="Wu L."/>
            <person name="Ma J."/>
        </authorList>
    </citation>
    <scope>NUCLEOTIDE SEQUENCE [LARGE SCALE GENOMIC DNA]</scope>
    <source>
        <strain evidence="5">CCM 8896</strain>
    </source>
</reference>
<dbReference type="InterPro" id="IPR014729">
    <property type="entry name" value="Rossmann-like_a/b/a_fold"/>
</dbReference>
<dbReference type="EMBL" id="JBHTOP010000022">
    <property type="protein sequence ID" value="MFD1671777.1"/>
    <property type="molecule type" value="Genomic_DNA"/>
</dbReference>
<organism evidence="4 5">
    <name type="scientific">Agrilactobacillus yilanensis</name>
    <dbReference type="NCBI Taxonomy" id="2485997"/>
    <lineage>
        <taxon>Bacteria</taxon>
        <taxon>Bacillati</taxon>
        <taxon>Bacillota</taxon>
        <taxon>Bacilli</taxon>
        <taxon>Lactobacillales</taxon>
        <taxon>Lactobacillaceae</taxon>
        <taxon>Agrilactobacillus</taxon>
    </lineage>
</organism>
<evidence type="ECO:0000313" key="5">
    <source>
        <dbReference type="Proteomes" id="UP001597267"/>
    </source>
</evidence>
<dbReference type="RefSeq" id="WP_125713831.1">
    <property type="nucleotide sequence ID" value="NZ_JBHTOP010000022.1"/>
</dbReference>
<dbReference type="Pfam" id="PF00766">
    <property type="entry name" value="ETF_alpha"/>
    <property type="match status" value="1"/>
</dbReference>
<dbReference type="SUPFAM" id="SSF52467">
    <property type="entry name" value="DHS-like NAD/FAD-binding domain"/>
    <property type="match status" value="1"/>
</dbReference>
<keyword evidence="5" id="KW-1185">Reference proteome</keyword>
<dbReference type="Gene3D" id="3.40.50.620">
    <property type="entry name" value="HUPs"/>
    <property type="match status" value="1"/>
</dbReference>
<dbReference type="SUPFAM" id="SSF52402">
    <property type="entry name" value="Adenine nucleotide alpha hydrolases-like"/>
    <property type="match status" value="1"/>
</dbReference>
<evidence type="ECO:0000313" key="4">
    <source>
        <dbReference type="EMBL" id="MFD1671777.1"/>
    </source>
</evidence>
<evidence type="ECO:0000259" key="3">
    <source>
        <dbReference type="Pfam" id="PF01012"/>
    </source>
</evidence>
<protein>
    <submittedName>
        <fullName evidence="4">Electron transfer flavoprotein subunit alpha/FixB family protein</fullName>
    </submittedName>
</protein>
<dbReference type="PANTHER" id="PTHR43153">
    <property type="entry name" value="ELECTRON TRANSFER FLAVOPROTEIN ALPHA"/>
    <property type="match status" value="1"/>
</dbReference>
<accession>A0ABW4J6F6</accession>